<accession>A0ABP0ZQH2</accession>
<keyword evidence="5" id="KW-0808">Transferase</keyword>
<feature type="signal peptide" evidence="12">
    <location>
        <begin position="1"/>
        <end position="22"/>
    </location>
</feature>
<dbReference type="Pfam" id="PF03901">
    <property type="entry name" value="Glyco_transf_22"/>
    <property type="match status" value="1"/>
</dbReference>
<comment type="caution">
    <text evidence="11">Lacks conserved residue(s) required for the propagation of feature annotation.</text>
</comment>
<protein>
    <recommendedName>
        <fullName evidence="11">Mannosyltransferase</fullName>
        <ecNumber evidence="11">2.4.1.-</ecNumber>
    </recommendedName>
</protein>
<dbReference type="Proteomes" id="UP001497383">
    <property type="component" value="Chromosome 5"/>
</dbReference>
<dbReference type="InterPro" id="IPR005599">
    <property type="entry name" value="GPI_mannosylTrfase"/>
</dbReference>
<comment type="subcellular location">
    <subcellularLocation>
        <location evidence="1 11">Endoplasmic reticulum membrane</location>
        <topology evidence="1 11">Multi-pass membrane protein</topology>
    </subcellularLocation>
</comment>
<evidence type="ECO:0000256" key="9">
    <source>
        <dbReference type="ARBA" id="ARBA00023136"/>
    </source>
</evidence>
<evidence type="ECO:0000313" key="14">
    <source>
        <dbReference type="Proteomes" id="UP001497383"/>
    </source>
</evidence>
<evidence type="ECO:0000256" key="8">
    <source>
        <dbReference type="ARBA" id="ARBA00022989"/>
    </source>
</evidence>
<dbReference type="PANTHER" id="PTHR22760:SF3">
    <property type="entry name" value="GPI MANNOSYLTRANSFERASE 4"/>
    <property type="match status" value="1"/>
</dbReference>
<keyword evidence="3" id="KW-0337">GPI-anchor biosynthesis</keyword>
<evidence type="ECO:0000256" key="4">
    <source>
        <dbReference type="ARBA" id="ARBA00022676"/>
    </source>
</evidence>
<evidence type="ECO:0000256" key="6">
    <source>
        <dbReference type="ARBA" id="ARBA00022692"/>
    </source>
</evidence>
<gene>
    <name evidence="13" type="ORF">LODBEIA_P46300</name>
</gene>
<keyword evidence="4 11" id="KW-0328">Glycosyltransferase</keyword>
<name>A0ABP0ZQH2_9ASCO</name>
<evidence type="ECO:0000256" key="5">
    <source>
        <dbReference type="ARBA" id="ARBA00022679"/>
    </source>
</evidence>
<keyword evidence="7 11" id="KW-0256">Endoplasmic reticulum</keyword>
<dbReference type="RefSeq" id="XP_066831568.1">
    <property type="nucleotide sequence ID" value="XM_066974873.1"/>
</dbReference>
<keyword evidence="12" id="KW-0732">Signal</keyword>
<feature type="transmembrane region" description="Helical" evidence="11">
    <location>
        <begin position="306"/>
        <end position="326"/>
    </location>
</feature>
<keyword evidence="9 11" id="KW-0472">Membrane</keyword>
<feature type="transmembrane region" description="Helical" evidence="11">
    <location>
        <begin position="355"/>
        <end position="374"/>
    </location>
</feature>
<reference evidence="13 14" key="1">
    <citation type="submission" date="2024-03" db="EMBL/GenBank/DDBJ databases">
        <authorList>
            <person name="Brejova B."/>
        </authorList>
    </citation>
    <scope>NUCLEOTIDE SEQUENCE [LARGE SCALE GENOMIC DNA]</scope>
    <source>
        <strain evidence="13 14">CBS 14171</strain>
    </source>
</reference>
<sequence length="503" mass="57654">MPGLTNWRNVYLLTIPLRVVFALSNSYIHPDEHFQTIEVLSRRILGYSTNIPWEFDAAAKPARSLVPLYFVYGPLLYVVKWCKVQLDPVQIWYLLRLQLCLLSWLVTDLCLYKMSPSKNERIKSIFFTSTSFVTFVFQSHLFSNSVETLVLLLAVCTIDDLKLAMESETTEAEENDEKKTTKKTTKSKTLVWLGALVAFGIFNRVTFPAFLILPSWYLLQYMLTRPMSICYISLGLLLTSTAIIFADTALFQSDHYVVAPLNNLIYNSRLENLSQHGLHSRYTHLVINLPQLMGPGILFVVSRKKYYIKSTAFLAALSGMIFLSFVPHQELRFLVPVVPLLCCSFDLDKKWIGPWTIYLWYAFNGAMSVLMGVYHQGGVVPALSYFKEKNLHGVQVWWHTYSPPSWILGSESVETLSLTDDVNHGKHFTIIDAMGSDLDKVVQKLDEVWSKESKPVYLVTPLASFTHLDASRFNPVWNYTHHIDLDHIDWSNFQTGLGIYELI</sequence>
<keyword evidence="6 11" id="KW-0812">Transmembrane</keyword>
<proteinExistence type="inferred from homology"/>
<organism evidence="13 14">
    <name type="scientific">Lodderomyces beijingensis</name>
    <dbReference type="NCBI Taxonomy" id="1775926"/>
    <lineage>
        <taxon>Eukaryota</taxon>
        <taxon>Fungi</taxon>
        <taxon>Dikarya</taxon>
        <taxon>Ascomycota</taxon>
        <taxon>Saccharomycotina</taxon>
        <taxon>Pichiomycetes</taxon>
        <taxon>Debaryomycetaceae</taxon>
        <taxon>Candida/Lodderomyces clade</taxon>
        <taxon>Lodderomyces</taxon>
    </lineage>
</organism>
<evidence type="ECO:0000256" key="7">
    <source>
        <dbReference type="ARBA" id="ARBA00022824"/>
    </source>
</evidence>
<comment type="similarity">
    <text evidence="10">Belongs to the glycosyltransferase 22 family. PIGZ subfamily.</text>
</comment>
<evidence type="ECO:0000256" key="10">
    <source>
        <dbReference type="ARBA" id="ARBA00038466"/>
    </source>
</evidence>
<comment type="pathway">
    <text evidence="2">Glycolipid biosynthesis; glycosylphosphatidylinositol-anchor biosynthesis.</text>
</comment>
<evidence type="ECO:0000313" key="13">
    <source>
        <dbReference type="EMBL" id="CAK9440585.1"/>
    </source>
</evidence>
<evidence type="ECO:0000256" key="2">
    <source>
        <dbReference type="ARBA" id="ARBA00004687"/>
    </source>
</evidence>
<keyword evidence="8 11" id="KW-1133">Transmembrane helix</keyword>
<evidence type="ECO:0000256" key="11">
    <source>
        <dbReference type="RuleBase" id="RU363075"/>
    </source>
</evidence>
<dbReference type="GeneID" id="92209826"/>
<dbReference type="EC" id="2.4.1.-" evidence="11"/>
<feature type="chain" id="PRO_5045866787" description="Mannosyltransferase" evidence="12">
    <location>
        <begin position="23"/>
        <end position="503"/>
    </location>
</feature>
<dbReference type="PANTHER" id="PTHR22760">
    <property type="entry name" value="GLYCOSYLTRANSFERASE"/>
    <property type="match status" value="1"/>
</dbReference>
<evidence type="ECO:0000256" key="3">
    <source>
        <dbReference type="ARBA" id="ARBA00022502"/>
    </source>
</evidence>
<dbReference type="EMBL" id="OZ022409">
    <property type="protein sequence ID" value="CAK9440585.1"/>
    <property type="molecule type" value="Genomic_DNA"/>
</dbReference>
<feature type="transmembrane region" description="Helical" evidence="11">
    <location>
        <begin position="190"/>
        <end position="219"/>
    </location>
</feature>
<feature type="transmembrane region" description="Helical" evidence="11">
    <location>
        <begin position="231"/>
        <end position="251"/>
    </location>
</feature>
<evidence type="ECO:0000256" key="1">
    <source>
        <dbReference type="ARBA" id="ARBA00004477"/>
    </source>
</evidence>
<evidence type="ECO:0000256" key="12">
    <source>
        <dbReference type="SAM" id="SignalP"/>
    </source>
</evidence>
<keyword evidence="14" id="KW-1185">Reference proteome</keyword>